<proteinExistence type="predicted"/>
<protein>
    <submittedName>
        <fullName evidence="1">Uncharacterized protein</fullName>
    </submittedName>
</protein>
<comment type="caution">
    <text evidence="1">The sequence shown here is derived from an EMBL/GenBank/DDBJ whole genome shotgun (WGS) entry which is preliminary data.</text>
</comment>
<gene>
    <name evidence="1" type="ORF">EVOR1521_LOCUS24357</name>
</gene>
<sequence>MALAGAEDVYANLFSEALSGFLEVPGGAAAEPKVGEWSTALVVEKRFCRHQNRQCPGCRESPAGGALWKAAEARLWRPRAEAPLRTAGGVGPVRLPLAGAHLSLHLP</sequence>
<dbReference type="Proteomes" id="UP001178507">
    <property type="component" value="Unassembled WGS sequence"/>
</dbReference>
<evidence type="ECO:0000313" key="2">
    <source>
        <dbReference type="Proteomes" id="UP001178507"/>
    </source>
</evidence>
<organism evidence="1 2">
    <name type="scientific">Effrenium voratum</name>
    <dbReference type="NCBI Taxonomy" id="2562239"/>
    <lineage>
        <taxon>Eukaryota</taxon>
        <taxon>Sar</taxon>
        <taxon>Alveolata</taxon>
        <taxon>Dinophyceae</taxon>
        <taxon>Suessiales</taxon>
        <taxon>Symbiodiniaceae</taxon>
        <taxon>Effrenium</taxon>
    </lineage>
</organism>
<keyword evidence="2" id="KW-1185">Reference proteome</keyword>
<name>A0AA36J8J6_9DINO</name>
<evidence type="ECO:0000313" key="1">
    <source>
        <dbReference type="EMBL" id="CAJ1401156.1"/>
    </source>
</evidence>
<dbReference type="AlphaFoldDB" id="A0AA36J8J6"/>
<accession>A0AA36J8J6</accession>
<dbReference type="EMBL" id="CAUJNA010003402">
    <property type="protein sequence ID" value="CAJ1401156.1"/>
    <property type="molecule type" value="Genomic_DNA"/>
</dbReference>
<reference evidence="1" key="1">
    <citation type="submission" date="2023-08" db="EMBL/GenBank/DDBJ databases">
        <authorList>
            <person name="Chen Y."/>
            <person name="Shah S."/>
            <person name="Dougan E. K."/>
            <person name="Thang M."/>
            <person name="Chan C."/>
        </authorList>
    </citation>
    <scope>NUCLEOTIDE SEQUENCE</scope>
</reference>